<dbReference type="GO" id="GO:0015807">
    <property type="term" value="P:L-amino acid transport"/>
    <property type="evidence" value="ECO:0007669"/>
    <property type="project" value="TreeGrafter"/>
</dbReference>
<evidence type="ECO:0000256" key="5">
    <source>
        <dbReference type="ARBA" id="ARBA00022970"/>
    </source>
</evidence>
<protein>
    <submittedName>
        <fullName evidence="7">Branched-chain amino acid transport ATP-binding protein LivF</fullName>
    </submittedName>
</protein>
<evidence type="ECO:0000313" key="8">
    <source>
        <dbReference type="Proteomes" id="UP000244180"/>
    </source>
</evidence>
<keyword evidence="2" id="KW-0813">Transport</keyword>
<dbReference type="PANTHER" id="PTHR43820">
    <property type="entry name" value="HIGH-AFFINITY BRANCHED-CHAIN AMINO ACID TRANSPORT ATP-BINDING PROTEIN LIVF"/>
    <property type="match status" value="1"/>
</dbReference>
<accession>A0A2T5G3F3</accession>
<evidence type="ECO:0000256" key="1">
    <source>
        <dbReference type="ARBA" id="ARBA00005417"/>
    </source>
</evidence>
<comment type="caution">
    <text evidence="7">The sequence shown here is derived from an EMBL/GenBank/DDBJ whole genome shotgun (WGS) entry which is preliminary data.</text>
</comment>
<dbReference type="GO" id="GO:0016887">
    <property type="term" value="F:ATP hydrolysis activity"/>
    <property type="evidence" value="ECO:0007669"/>
    <property type="project" value="InterPro"/>
</dbReference>
<dbReference type="InterPro" id="IPR003439">
    <property type="entry name" value="ABC_transporter-like_ATP-bd"/>
</dbReference>
<organism evidence="7 8">
    <name type="scientific">Hydrogenibacillus schlegelii</name>
    <name type="common">Bacillus schlegelii</name>
    <dbReference type="NCBI Taxonomy" id="1484"/>
    <lineage>
        <taxon>Bacteria</taxon>
        <taxon>Bacillati</taxon>
        <taxon>Bacillota</taxon>
        <taxon>Bacilli</taxon>
        <taxon>Bacillales</taxon>
        <taxon>Bacillales Family X. Incertae Sedis</taxon>
        <taxon>Hydrogenibacillus</taxon>
    </lineage>
</organism>
<name>A0A2T5G3F3_HYDSH</name>
<evidence type="ECO:0000256" key="2">
    <source>
        <dbReference type="ARBA" id="ARBA00022448"/>
    </source>
</evidence>
<feature type="domain" description="ABC transporter" evidence="6">
    <location>
        <begin position="8"/>
        <end position="240"/>
    </location>
</feature>
<dbReference type="CDD" id="cd03224">
    <property type="entry name" value="ABC_TM1139_LivF_branched"/>
    <property type="match status" value="1"/>
</dbReference>
<dbReference type="AlphaFoldDB" id="A0A2T5G3F3"/>
<dbReference type="GO" id="GO:0005524">
    <property type="term" value="F:ATP binding"/>
    <property type="evidence" value="ECO:0007669"/>
    <property type="project" value="UniProtKB-KW"/>
</dbReference>
<evidence type="ECO:0000256" key="3">
    <source>
        <dbReference type="ARBA" id="ARBA00022741"/>
    </source>
</evidence>
<dbReference type="PANTHER" id="PTHR43820:SF4">
    <property type="entry name" value="HIGH-AFFINITY BRANCHED-CHAIN AMINO ACID TRANSPORT ATP-BINDING PROTEIN LIVF"/>
    <property type="match status" value="1"/>
</dbReference>
<comment type="similarity">
    <text evidence="1">Belongs to the ABC transporter superfamily.</text>
</comment>
<gene>
    <name evidence="7" type="ORF">HSCHL_0660</name>
</gene>
<dbReference type="Pfam" id="PF00005">
    <property type="entry name" value="ABC_tran"/>
    <property type="match status" value="1"/>
</dbReference>
<keyword evidence="3" id="KW-0547">Nucleotide-binding</keyword>
<proteinExistence type="inferred from homology"/>
<evidence type="ECO:0000259" key="6">
    <source>
        <dbReference type="PROSITE" id="PS50893"/>
    </source>
</evidence>
<dbReference type="EMBL" id="PEBV01000095">
    <property type="protein sequence ID" value="PTQ50724.1"/>
    <property type="molecule type" value="Genomic_DNA"/>
</dbReference>
<dbReference type="SUPFAM" id="SSF52540">
    <property type="entry name" value="P-loop containing nucleoside triphosphate hydrolases"/>
    <property type="match status" value="1"/>
</dbReference>
<dbReference type="PROSITE" id="PS50893">
    <property type="entry name" value="ABC_TRANSPORTER_2"/>
    <property type="match status" value="1"/>
</dbReference>
<evidence type="ECO:0000256" key="4">
    <source>
        <dbReference type="ARBA" id="ARBA00022840"/>
    </source>
</evidence>
<dbReference type="PROSITE" id="PS00211">
    <property type="entry name" value="ABC_TRANSPORTER_1"/>
    <property type="match status" value="1"/>
</dbReference>
<dbReference type="Gene3D" id="3.40.50.300">
    <property type="entry name" value="P-loop containing nucleotide triphosphate hydrolases"/>
    <property type="match status" value="1"/>
</dbReference>
<dbReference type="InterPro" id="IPR027417">
    <property type="entry name" value="P-loop_NTPase"/>
</dbReference>
<dbReference type="InterPro" id="IPR052156">
    <property type="entry name" value="BCAA_Transport_ATP-bd_LivF"/>
</dbReference>
<sequence length="240" mass="26627">MGGNSALLKVEDLNVFYGDIQVLHEVSIEVREGEIVAILGVNAAGKTTLLNTIAGLTKKWNGTMTWMGQPLHRVPAFRRVEMGIVLVPEGRQLFPFMTVLENLELGAYSKAARREKERSLEFVFQLLPKLYERRHQLAGSLSGGEQQMVAIGRGLMAKPKLLMLDEPTLGLAPKIVHDVFQLIQDIRKSGVTILLVEQNMHQSLQVADRGYVLENGRVTISGSSEALLRNPTIREAYLGI</sequence>
<dbReference type="SMART" id="SM00382">
    <property type="entry name" value="AAA"/>
    <property type="match status" value="1"/>
</dbReference>
<dbReference type="Proteomes" id="UP000244180">
    <property type="component" value="Unassembled WGS sequence"/>
</dbReference>
<dbReference type="InterPro" id="IPR017871">
    <property type="entry name" value="ABC_transporter-like_CS"/>
</dbReference>
<dbReference type="GO" id="GO:0015658">
    <property type="term" value="F:branched-chain amino acid transmembrane transporter activity"/>
    <property type="evidence" value="ECO:0007669"/>
    <property type="project" value="TreeGrafter"/>
</dbReference>
<dbReference type="InterPro" id="IPR003593">
    <property type="entry name" value="AAA+_ATPase"/>
</dbReference>
<evidence type="ECO:0000313" key="7">
    <source>
        <dbReference type="EMBL" id="PTQ50724.1"/>
    </source>
</evidence>
<keyword evidence="4 7" id="KW-0067">ATP-binding</keyword>
<reference evidence="7 8" key="1">
    <citation type="submission" date="2017-08" db="EMBL/GenBank/DDBJ databases">
        <title>Burning lignite coal seam in the remote Altai Mountains harbors a hydrogen-driven thermophilic microbial community.</title>
        <authorList>
            <person name="Kadnikov V.V."/>
            <person name="Mardanov A.V."/>
            <person name="Ivasenko D."/>
            <person name="Beletsky A.V."/>
            <person name="Karnachuk O.V."/>
            <person name="Ravin N.V."/>
        </authorList>
    </citation>
    <scope>NUCLEOTIDE SEQUENCE [LARGE SCALE GENOMIC DNA]</scope>
    <source>
        <strain evidence="7">AL33</strain>
    </source>
</reference>
<keyword evidence="5" id="KW-0029">Amino-acid transport</keyword>